<reference evidence="3" key="1">
    <citation type="journal article" date="2019" name="Int. J. Syst. Evol. Microbiol.">
        <title>The Global Catalogue of Microorganisms (GCM) 10K type strain sequencing project: providing services to taxonomists for standard genome sequencing and annotation.</title>
        <authorList>
            <consortium name="The Broad Institute Genomics Platform"/>
            <consortium name="The Broad Institute Genome Sequencing Center for Infectious Disease"/>
            <person name="Wu L."/>
            <person name="Ma J."/>
        </authorList>
    </citation>
    <scope>NUCLEOTIDE SEQUENCE [LARGE SCALE GENOMIC DNA]</scope>
    <source>
        <strain evidence="3">JCM 9088</strain>
    </source>
</reference>
<organism evidence="2 3">
    <name type="scientific">Streptomyces enissocaesilis</name>
    <dbReference type="NCBI Taxonomy" id="332589"/>
    <lineage>
        <taxon>Bacteria</taxon>
        <taxon>Bacillati</taxon>
        <taxon>Actinomycetota</taxon>
        <taxon>Actinomycetes</taxon>
        <taxon>Kitasatosporales</taxon>
        <taxon>Streptomycetaceae</taxon>
        <taxon>Streptomyces</taxon>
        <taxon>Streptomyces rochei group</taxon>
    </lineage>
</organism>
<evidence type="ECO:0000313" key="2">
    <source>
        <dbReference type="EMBL" id="GAA2932464.1"/>
    </source>
</evidence>
<gene>
    <name evidence="2" type="ORF">GCM10010446_16620</name>
</gene>
<feature type="region of interest" description="Disordered" evidence="1">
    <location>
        <begin position="1"/>
        <end position="34"/>
    </location>
</feature>
<name>A0ABP6JJ39_9ACTN</name>
<evidence type="ECO:0008006" key="4">
    <source>
        <dbReference type="Google" id="ProtNLM"/>
    </source>
</evidence>
<dbReference type="InterPro" id="IPR043519">
    <property type="entry name" value="NT_sf"/>
</dbReference>
<proteinExistence type="predicted"/>
<accession>A0ABP6JJ39</accession>
<dbReference type="EMBL" id="BAAAUD010000014">
    <property type="protein sequence ID" value="GAA2932464.1"/>
    <property type="molecule type" value="Genomic_DNA"/>
</dbReference>
<keyword evidence="3" id="KW-1185">Reference proteome</keyword>
<feature type="compositionally biased region" description="Basic and acidic residues" evidence="1">
    <location>
        <begin position="1"/>
        <end position="16"/>
    </location>
</feature>
<sequence length="303" mass="32005">MSDQRAEPARAHERSRGAVPEIRSAAHGGPGHSSLMDARGLNHDGTIAREGALDRVPPAFADAVDAAHAHLAGTFGGARLHSAYLYGSVPRGTAVPGASDLDLLLALHHEPTGADRADAEAVEAALDSAFPQLDGVGTLLFSTSTLLSDLERHDLGFFVSCLCTPLLGADLAERLPRYGPTALLARETNGDLALALPRWRARTAEATTDAARRTLGRAVARRLVRTGFTLVMPRWGGWTSDLDESAELFGRHYPGRAAQMRLAAATGRTPSADPAVLGVLVDDLAPWLAAEYTAVHGEKAPRP</sequence>
<dbReference type="Proteomes" id="UP001500403">
    <property type="component" value="Unassembled WGS sequence"/>
</dbReference>
<protein>
    <recommendedName>
        <fullName evidence="4">Nucleotidyltransferase</fullName>
    </recommendedName>
</protein>
<comment type="caution">
    <text evidence="2">The sequence shown here is derived from an EMBL/GenBank/DDBJ whole genome shotgun (WGS) entry which is preliminary data.</text>
</comment>
<dbReference type="SUPFAM" id="SSF81301">
    <property type="entry name" value="Nucleotidyltransferase"/>
    <property type="match status" value="1"/>
</dbReference>
<evidence type="ECO:0000313" key="3">
    <source>
        <dbReference type="Proteomes" id="UP001500403"/>
    </source>
</evidence>
<evidence type="ECO:0000256" key="1">
    <source>
        <dbReference type="SAM" id="MobiDB-lite"/>
    </source>
</evidence>